<comment type="similarity">
    <text evidence="11 13">Belongs to the protein kinase superfamily. Ser/Thr protein kinase family. MAP kinase subfamily.</text>
</comment>
<evidence type="ECO:0000256" key="1">
    <source>
        <dbReference type="ARBA" id="ARBA00001946"/>
    </source>
</evidence>
<keyword evidence="5 13" id="KW-0418">Kinase</keyword>
<dbReference type="Gene3D" id="1.10.510.10">
    <property type="entry name" value="Transferase(Phosphotransferase) domain 1"/>
    <property type="match status" value="1"/>
</dbReference>
<reference evidence="16 17" key="1">
    <citation type="submission" date="2018-10" db="EMBL/GenBank/DDBJ databases">
        <title>Fifty Aureobasidium pullulans genomes reveal a recombining polyextremotolerant generalist.</title>
        <authorList>
            <person name="Gostincar C."/>
            <person name="Turk M."/>
            <person name="Zajc J."/>
            <person name="Gunde-Cimerman N."/>
        </authorList>
    </citation>
    <scope>NUCLEOTIDE SEQUENCE [LARGE SCALE GENOMIC DNA]</scope>
    <source>
        <strain evidence="16 17">EXF-3380</strain>
    </source>
</reference>
<dbReference type="FunFam" id="1.10.510.10:FF:000013">
    <property type="entry name" value="Mitogen-activated protein kinase"/>
    <property type="match status" value="1"/>
</dbReference>
<dbReference type="InterPro" id="IPR011009">
    <property type="entry name" value="Kinase-like_dom_sf"/>
</dbReference>
<dbReference type="FunFam" id="3.30.200.20:FF:000157">
    <property type="entry name" value="Mitogen-activated protein kinase"/>
    <property type="match status" value="1"/>
</dbReference>
<dbReference type="GO" id="GO:0005524">
    <property type="term" value="F:ATP binding"/>
    <property type="evidence" value="ECO:0007669"/>
    <property type="project" value="UniProtKB-UniRule"/>
</dbReference>
<evidence type="ECO:0000256" key="7">
    <source>
        <dbReference type="ARBA" id="ARBA00022842"/>
    </source>
</evidence>
<gene>
    <name evidence="16" type="ORF">D6C83_02124</name>
</gene>
<dbReference type="PROSITE" id="PS01351">
    <property type="entry name" value="MAPK"/>
    <property type="match status" value="1"/>
</dbReference>
<feature type="binding site" evidence="12">
    <location>
        <position position="54"/>
    </location>
    <ligand>
        <name>ATP</name>
        <dbReference type="ChEBI" id="CHEBI:30616"/>
    </ligand>
</feature>
<evidence type="ECO:0000256" key="9">
    <source>
        <dbReference type="ARBA" id="ARBA00047919"/>
    </source>
</evidence>
<dbReference type="AlphaFoldDB" id="A0A4T0E0P7"/>
<dbReference type="Pfam" id="PF00069">
    <property type="entry name" value="Pkinase"/>
    <property type="match status" value="1"/>
</dbReference>
<dbReference type="GO" id="GO:0106310">
    <property type="term" value="F:protein serine kinase activity"/>
    <property type="evidence" value="ECO:0007669"/>
    <property type="project" value="RHEA"/>
</dbReference>
<dbReference type="GO" id="GO:0004707">
    <property type="term" value="F:MAP kinase activity"/>
    <property type="evidence" value="ECO:0007669"/>
    <property type="project" value="UniProtKB-EC"/>
</dbReference>
<evidence type="ECO:0000256" key="5">
    <source>
        <dbReference type="ARBA" id="ARBA00022777"/>
    </source>
</evidence>
<evidence type="ECO:0000256" key="2">
    <source>
        <dbReference type="ARBA" id="ARBA00022527"/>
    </source>
</evidence>
<dbReference type="SUPFAM" id="SSF56112">
    <property type="entry name" value="Protein kinase-like (PK-like)"/>
    <property type="match status" value="1"/>
</dbReference>
<dbReference type="InterPro" id="IPR003527">
    <property type="entry name" value="MAP_kinase_CS"/>
</dbReference>
<comment type="catalytic activity">
    <reaction evidence="10">
        <text>L-seryl-[protein] + ATP = O-phospho-L-seryl-[protein] + ADP + H(+)</text>
        <dbReference type="Rhea" id="RHEA:17989"/>
        <dbReference type="Rhea" id="RHEA-COMP:9863"/>
        <dbReference type="Rhea" id="RHEA-COMP:11604"/>
        <dbReference type="ChEBI" id="CHEBI:15378"/>
        <dbReference type="ChEBI" id="CHEBI:29999"/>
        <dbReference type="ChEBI" id="CHEBI:30616"/>
        <dbReference type="ChEBI" id="CHEBI:83421"/>
        <dbReference type="ChEBI" id="CHEBI:456216"/>
        <dbReference type="EC" id="2.7.11.24"/>
    </reaction>
    <physiologicalReaction direction="left-to-right" evidence="10">
        <dbReference type="Rhea" id="RHEA:17990"/>
    </physiologicalReaction>
</comment>
<keyword evidence="2 13" id="KW-0723">Serine/threonine-protein kinase</keyword>
<dbReference type="InterPro" id="IPR000719">
    <property type="entry name" value="Prot_kinase_dom"/>
</dbReference>
<dbReference type="GO" id="GO:0006950">
    <property type="term" value="P:response to stress"/>
    <property type="evidence" value="ECO:0007669"/>
    <property type="project" value="UniProtKB-ARBA"/>
</dbReference>
<proteinExistence type="inferred from homology"/>
<keyword evidence="4 12" id="KW-0547">Nucleotide-binding</keyword>
<dbReference type="PROSITE" id="PS50011">
    <property type="entry name" value="PROTEIN_KINASE_DOM"/>
    <property type="match status" value="1"/>
</dbReference>
<evidence type="ECO:0000259" key="15">
    <source>
        <dbReference type="PROSITE" id="PS50011"/>
    </source>
</evidence>
<keyword evidence="8" id="KW-0010">Activator</keyword>
<dbReference type="SUPFAM" id="SSF54909">
    <property type="entry name" value="Dimeric alpha+beta barrel"/>
    <property type="match status" value="1"/>
</dbReference>
<keyword evidence="3 13" id="KW-0808">Transferase</keyword>
<evidence type="ECO:0000256" key="4">
    <source>
        <dbReference type="ARBA" id="ARBA00022741"/>
    </source>
</evidence>
<dbReference type="InterPro" id="IPR050117">
    <property type="entry name" value="MAPK"/>
</dbReference>
<dbReference type="EMBL" id="QZBU01000434">
    <property type="protein sequence ID" value="TIA67046.1"/>
    <property type="molecule type" value="Genomic_DNA"/>
</dbReference>
<evidence type="ECO:0000256" key="6">
    <source>
        <dbReference type="ARBA" id="ARBA00022840"/>
    </source>
</evidence>
<sequence>MTDVGGRRSFKVFGQEFIVDARYNVTKELGQGAYGIVCAAQASHDPKEQVAVKKITNVFSKQILAKRALREIKLLQHFRGHRNITCLFDMDIPGGPASYNEVYLYEELMECDLAAIIRSGQPLTDAHFQSFIYQILCGLKYIHSANVLHRDLKPGNLLVNADCELKICDFGLARGFSNEPDNVAAGFQTEYVATRWYRAPEIMLSFAEYTKAIDVWSVGCILAELLGGKPFLKGKDYVDQLNQILHVLGTPDESTLQLIGSPRAREYVRGLPYMPRIPYQQFFPRANPDALDLLEKMLAFVPAKRITTEEALEHPYLAIWHDPSDEPACPTKFDFRFEVVKEIPELRTIIFDEVRRFRGEVRAPLQQQQQQQQQHYGDYQQQAGQVPMPDQWNPRQAEDPRPQALGESNTEGLERELEYATFFLHFLKHSIKMSFIVTVDWAKYGVTGWNVREFAPRPDGSAPLYAFGSDVIWKSAERLKEAFKGPEAGAIMADVPKFSNKPPVFLYGNVVGSG</sequence>
<dbReference type="Gene3D" id="3.30.200.20">
    <property type="entry name" value="Phosphorylase Kinase, domain 1"/>
    <property type="match status" value="1"/>
</dbReference>
<evidence type="ECO:0000256" key="3">
    <source>
        <dbReference type="ARBA" id="ARBA00022679"/>
    </source>
</evidence>
<dbReference type="InterPro" id="IPR008271">
    <property type="entry name" value="Ser/Thr_kinase_AS"/>
</dbReference>
<evidence type="ECO:0000256" key="8">
    <source>
        <dbReference type="ARBA" id="ARBA00023159"/>
    </source>
</evidence>
<evidence type="ECO:0000256" key="12">
    <source>
        <dbReference type="PROSITE-ProRule" id="PRU10141"/>
    </source>
</evidence>
<feature type="region of interest" description="Disordered" evidence="14">
    <location>
        <begin position="365"/>
        <end position="410"/>
    </location>
</feature>
<evidence type="ECO:0000313" key="17">
    <source>
        <dbReference type="Proteomes" id="UP000304947"/>
    </source>
</evidence>
<evidence type="ECO:0000256" key="14">
    <source>
        <dbReference type="SAM" id="MobiDB-lite"/>
    </source>
</evidence>
<dbReference type="InterPro" id="IPR017441">
    <property type="entry name" value="Protein_kinase_ATP_BS"/>
</dbReference>
<dbReference type="PROSITE" id="PS00107">
    <property type="entry name" value="PROTEIN_KINASE_ATP"/>
    <property type="match status" value="1"/>
</dbReference>
<dbReference type="PANTHER" id="PTHR24055">
    <property type="entry name" value="MITOGEN-ACTIVATED PROTEIN KINASE"/>
    <property type="match status" value="1"/>
</dbReference>
<dbReference type="CDD" id="cd07857">
    <property type="entry name" value="STKc_MPK1"/>
    <property type="match status" value="1"/>
</dbReference>
<comment type="activity regulation">
    <text evidence="13">Activated by threonine and tyrosine phosphorylation.</text>
</comment>
<feature type="domain" description="Protein kinase" evidence="15">
    <location>
        <begin position="23"/>
        <end position="317"/>
    </location>
</feature>
<accession>A0A4T0E0P7</accession>
<protein>
    <recommendedName>
        <fullName evidence="13">Mitogen-activated protein kinase</fullName>
        <ecNumber evidence="13">2.7.11.24</ecNumber>
    </recommendedName>
</protein>
<feature type="compositionally biased region" description="Low complexity" evidence="14">
    <location>
        <begin position="366"/>
        <end position="385"/>
    </location>
</feature>
<name>A0A4T0E0P7_AURPU</name>
<dbReference type="Proteomes" id="UP000304947">
    <property type="component" value="Unassembled WGS sequence"/>
</dbReference>
<evidence type="ECO:0000256" key="11">
    <source>
        <dbReference type="ARBA" id="ARBA00061056"/>
    </source>
</evidence>
<evidence type="ECO:0000256" key="10">
    <source>
        <dbReference type="ARBA" id="ARBA00048130"/>
    </source>
</evidence>
<keyword evidence="7 13" id="KW-0460">Magnesium</keyword>
<dbReference type="EC" id="2.7.11.24" evidence="13"/>
<comment type="caution">
    <text evidence="16">The sequence shown here is derived from an EMBL/GenBank/DDBJ whole genome shotgun (WGS) entry which is preliminary data.</text>
</comment>
<comment type="cofactor">
    <cofactor evidence="1 13">
        <name>Mg(2+)</name>
        <dbReference type="ChEBI" id="CHEBI:18420"/>
    </cofactor>
</comment>
<keyword evidence="6 12" id="KW-0067">ATP-binding</keyword>
<dbReference type="SMART" id="SM00220">
    <property type="entry name" value="S_TKc"/>
    <property type="match status" value="1"/>
</dbReference>
<dbReference type="Gene3D" id="3.30.70.100">
    <property type="match status" value="1"/>
</dbReference>
<comment type="catalytic activity">
    <reaction evidence="9">
        <text>L-threonyl-[protein] + ATP = O-phospho-L-threonyl-[protein] + ADP + H(+)</text>
        <dbReference type="Rhea" id="RHEA:46608"/>
        <dbReference type="Rhea" id="RHEA-COMP:11060"/>
        <dbReference type="Rhea" id="RHEA-COMP:11605"/>
        <dbReference type="ChEBI" id="CHEBI:15378"/>
        <dbReference type="ChEBI" id="CHEBI:30013"/>
        <dbReference type="ChEBI" id="CHEBI:30616"/>
        <dbReference type="ChEBI" id="CHEBI:61977"/>
        <dbReference type="ChEBI" id="CHEBI:456216"/>
        <dbReference type="EC" id="2.7.11.24"/>
    </reaction>
    <physiologicalReaction direction="left-to-right" evidence="9">
        <dbReference type="Rhea" id="RHEA:46609"/>
    </physiologicalReaction>
</comment>
<evidence type="ECO:0000313" key="16">
    <source>
        <dbReference type="EMBL" id="TIA67046.1"/>
    </source>
</evidence>
<evidence type="ECO:0000256" key="13">
    <source>
        <dbReference type="RuleBase" id="RU361165"/>
    </source>
</evidence>
<dbReference type="PROSITE" id="PS00108">
    <property type="entry name" value="PROTEIN_KINASE_ST"/>
    <property type="match status" value="1"/>
</dbReference>
<dbReference type="InterPro" id="IPR011008">
    <property type="entry name" value="Dimeric_a/b-barrel"/>
</dbReference>
<organism evidence="16 17">
    <name type="scientific">Aureobasidium pullulans</name>
    <name type="common">Black yeast</name>
    <name type="synonym">Pullularia pullulans</name>
    <dbReference type="NCBI Taxonomy" id="5580"/>
    <lineage>
        <taxon>Eukaryota</taxon>
        <taxon>Fungi</taxon>
        <taxon>Dikarya</taxon>
        <taxon>Ascomycota</taxon>
        <taxon>Pezizomycotina</taxon>
        <taxon>Dothideomycetes</taxon>
        <taxon>Dothideomycetidae</taxon>
        <taxon>Dothideales</taxon>
        <taxon>Saccotheciaceae</taxon>
        <taxon>Aureobasidium</taxon>
    </lineage>
</organism>